<reference evidence="1 2" key="1">
    <citation type="submission" date="2024-01" db="EMBL/GenBank/DDBJ databases">
        <title>The genomes of 5 underutilized Papilionoideae crops provide insights into root nodulation and disease resistanc.</title>
        <authorList>
            <person name="Jiang F."/>
        </authorList>
    </citation>
    <scope>NUCLEOTIDE SEQUENCE [LARGE SCALE GENOMIC DNA]</scope>
    <source>
        <strain evidence="1">LVBAO_FW01</strain>
        <tissue evidence="1">Leaves</tissue>
    </source>
</reference>
<protein>
    <submittedName>
        <fullName evidence="1">Uncharacterized protein</fullName>
    </submittedName>
</protein>
<organism evidence="1 2">
    <name type="scientific">Canavalia gladiata</name>
    <name type="common">Sword bean</name>
    <name type="synonym">Dolichos gladiatus</name>
    <dbReference type="NCBI Taxonomy" id="3824"/>
    <lineage>
        <taxon>Eukaryota</taxon>
        <taxon>Viridiplantae</taxon>
        <taxon>Streptophyta</taxon>
        <taxon>Embryophyta</taxon>
        <taxon>Tracheophyta</taxon>
        <taxon>Spermatophyta</taxon>
        <taxon>Magnoliopsida</taxon>
        <taxon>eudicotyledons</taxon>
        <taxon>Gunneridae</taxon>
        <taxon>Pentapetalae</taxon>
        <taxon>rosids</taxon>
        <taxon>fabids</taxon>
        <taxon>Fabales</taxon>
        <taxon>Fabaceae</taxon>
        <taxon>Papilionoideae</taxon>
        <taxon>50 kb inversion clade</taxon>
        <taxon>NPAAA clade</taxon>
        <taxon>indigoferoid/millettioid clade</taxon>
        <taxon>Phaseoleae</taxon>
        <taxon>Canavalia</taxon>
    </lineage>
</organism>
<keyword evidence="2" id="KW-1185">Reference proteome</keyword>
<comment type="caution">
    <text evidence="1">The sequence shown here is derived from an EMBL/GenBank/DDBJ whole genome shotgun (WGS) entry which is preliminary data.</text>
</comment>
<accession>A0AAN9KAV1</accession>
<dbReference type="EMBL" id="JAYMYQ010000009">
    <property type="protein sequence ID" value="KAK7313231.1"/>
    <property type="molecule type" value="Genomic_DNA"/>
</dbReference>
<dbReference type="Proteomes" id="UP001367508">
    <property type="component" value="Unassembled WGS sequence"/>
</dbReference>
<name>A0AAN9KAV1_CANGL</name>
<gene>
    <name evidence="1" type="ORF">VNO77_37797</name>
</gene>
<sequence length="118" mass="12536">MSPARVTYSCMYSTFQDPGPGDGLLTTNSLVMDRQVADATPAWLSTVLQHFAITGVPNPLFEYTAIAPSQFSPGPGSHRDHSGHGFILIFTVCISKPLLGKEPLVYDTVGLLVLGATG</sequence>
<dbReference type="AlphaFoldDB" id="A0AAN9KAV1"/>
<proteinExistence type="predicted"/>
<evidence type="ECO:0000313" key="2">
    <source>
        <dbReference type="Proteomes" id="UP001367508"/>
    </source>
</evidence>
<evidence type="ECO:0000313" key="1">
    <source>
        <dbReference type="EMBL" id="KAK7313231.1"/>
    </source>
</evidence>